<evidence type="ECO:0000313" key="12">
    <source>
        <dbReference type="Proteomes" id="UP000267251"/>
    </source>
</evidence>
<keyword evidence="12" id="KW-1185">Reference proteome</keyword>
<dbReference type="NCBIfam" id="TIGR01251">
    <property type="entry name" value="ribP_PPkin"/>
    <property type="match status" value="1"/>
</dbReference>
<protein>
    <recommendedName>
        <fullName evidence="2">ribose-phosphate diphosphokinase</fullName>
        <ecNumber evidence="2">2.7.6.1</ecNumber>
    </recommendedName>
</protein>
<dbReference type="GO" id="GO:0016757">
    <property type="term" value="F:glycosyltransferase activity"/>
    <property type="evidence" value="ECO:0007669"/>
    <property type="project" value="UniProtKB-KW"/>
</dbReference>
<dbReference type="PANTHER" id="PTHR10210:SF36">
    <property type="entry name" value="RIBOSE-PHOSPHATE PYROPHOSPHOKINASE 5"/>
    <property type="match status" value="1"/>
</dbReference>
<dbReference type="InterPro" id="IPR005946">
    <property type="entry name" value="Rib-P_diPkinase"/>
</dbReference>
<keyword evidence="7" id="KW-0418">Kinase</keyword>
<dbReference type="EMBL" id="KZ988024">
    <property type="protein sequence ID" value="RKP13424.1"/>
    <property type="molecule type" value="Genomic_DNA"/>
</dbReference>
<dbReference type="AlphaFoldDB" id="A0A4P9Y3Y4"/>
<dbReference type="OrthoDB" id="413572at2759"/>
<dbReference type="GO" id="GO:0006164">
    <property type="term" value="P:purine nucleotide biosynthetic process"/>
    <property type="evidence" value="ECO:0007669"/>
    <property type="project" value="TreeGrafter"/>
</dbReference>
<evidence type="ECO:0000256" key="4">
    <source>
        <dbReference type="ARBA" id="ARBA00022723"/>
    </source>
</evidence>
<comment type="similarity">
    <text evidence="1">Belongs to the ribose-phosphate pyrophosphokinase family.</text>
</comment>
<evidence type="ECO:0000256" key="2">
    <source>
        <dbReference type="ARBA" id="ARBA00013247"/>
    </source>
</evidence>
<dbReference type="InterPro" id="IPR000842">
    <property type="entry name" value="PRib_PP_synth_CS"/>
</dbReference>
<dbReference type="GO" id="GO:0009156">
    <property type="term" value="P:ribonucleoside monophosphate biosynthetic process"/>
    <property type="evidence" value="ECO:0007669"/>
    <property type="project" value="InterPro"/>
</dbReference>
<evidence type="ECO:0000256" key="3">
    <source>
        <dbReference type="ARBA" id="ARBA00022679"/>
    </source>
</evidence>
<dbReference type="SUPFAM" id="SSF53271">
    <property type="entry name" value="PRTase-like"/>
    <property type="match status" value="1"/>
</dbReference>
<evidence type="ECO:0000313" key="11">
    <source>
        <dbReference type="EMBL" id="RKP13424.1"/>
    </source>
</evidence>
<dbReference type="Pfam" id="PF14572">
    <property type="entry name" value="Pribosyl_synth"/>
    <property type="match status" value="1"/>
</dbReference>
<dbReference type="GO" id="GO:0000287">
    <property type="term" value="F:magnesium ion binding"/>
    <property type="evidence" value="ECO:0007669"/>
    <property type="project" value="InterPro"/>
</dbReference>
<keyword evidence="11" id="KW-0328">Glycosyltransferase</keyword>
<comment type="catalytic activity">
    <reaction evidence="10">
        <text>D-ribose 5-phosphate + ATP = 5-phospho-alpha-D-ribose 1-diphosphate + AMP + H(+)</text>
        <dbReference type="Rhea" id="RHEA:15609"/>
        <dbReference type="ChEBI" id="CHEBI:15378"/>
        <dbReference type="ChEBI" id="CHEBI:30616"/>
        <dbReference type="ChEBI" id="CHEBI:58017"/>
        <dbReference type="ChEBI" id="CHEBI:78346"/>
        <dbReference type="ChEBI" id="CHEBI:456215"/>
        <dbReference type="EC" id="2.7.6.1"/>
    </reaction>
</comment>
<evidence type="ECO:0000256" key="9">
    <source>
        <dbReference type="ARBA" id="ARBA00022842"/>
    </source>
</evidence>
<dbReference type="PROSITE" id="PS00114">
    <property type="entry name" value="PRPP_SYNTHASE"/>
    <property type="match status" value="1"/>
</dbReference>
<dbReference type="CDD" id="cd06223">
    <property type="entry name" value="PRTases_typeI"/>
    <property type="match status" value="1"/>
</dbReference>
<dbReference type="FunFam" id="3.40.50.2020:FF:000005">
    <property type="entry name" value="Ribose-phosphate pyrophosphokinase 1"/>
    <property type="match status" value="1"/>
</dbReference>
<dbReference type="GO" id="GO:0005524">
    <property type="term" value="F:ATP binding"/>
    <property type="evidence" value="ECO:0007669"/>
    <property type="project" value="UniProtKB-KW"/>
</dbReference>
<dbReference type="Proteomes" id="UP000267251">
    <property type="component" value="Unassembled WGS sequence"/>
</dbReference>
<evidence type="ECO:0000256" key="7">
    <source>
        <dbReference type="ARBA" id="ARBA00022777"/>
    </source>
</evidence>
<name>A0A4P9Y3Y4_9FUNG</name>
<dbReference type="GO" id="GO:0006015">
    <property type="term" value="P:5-phosphoribose 1-diphosphate biosynthetic process"/>
    <property type="evidence" value="ECO:0007669"/>
    <property type="project" value="TreeGrafter"/>
</dbReference>
<keyword evidence="9" id="KW-0460">Magnesium</keyword>
<accession>A0A4P9Y3Y4</accession>
<dbReference type="InterPro" id="IPR029057">
    <property type="entry name" value="PRTase-like"/>
</dbReference>
<keyword evidence="4" id="KW-0479">Metal-binding</keyword>
<proteinExistence type="inferred from homology"/>
<organism evidence="11 12">
    <name type="scientific">Piptocephalis cylindrospora</name>
    <dbReference type="NCBI Taxonomy" id="1907219"/>
    <lineage>
        <taxon>Eukaryota</taxon>
        <taxon>Fungi</taxon>
        <taxon>Fungi incertae sedis</taxon>
        <taxon>Zoopagomycota</taxon>
        <taxon>Zoopagomycotina</taxon>
        <taxon>Zoopagomycetes</taxon>
        <taxon>Zoopagales</taxon>
        <taxon>Piptocephalidaceae</taxon>
        <taxon>Piptocephalis</taxon>
    </lineage>
</organism>
<evidence type="ECO:0000256" key="8">
    <source>
        <dbReference type="ARBA" id="ARBA00022840"/>
    </source>
</evidence>
<feature type="non-terminal residue" evidence="11">
    <location>
        <position position="1"/>
    </location>
</feature>
<keyword evidence="5" id="KW-0545">Nucleotide biosynthesis</keyword>
<dbReference type="GO" id="GO:0005737">
    <property type="term" value="C:cytoplasm"/>
    <property type="evidence" value="ECO:0007669"/>
    <property type="project" value="TreeGrafter"/>
</dbReference>
<dbReference type="EC" id="2.7.6.1" evidence="2"/>
<sequence length="219" mass="23615">DGYKQWAARPGTLIAELLTAAGADHVITLDLHDPQFQGFFDVPVDVVYAESTILRYIQHDIPHYREAVIVSPDAGGAKRATSIANALDLDFALIHREGKVDDTARMALVGDVRGRPAIIIDDIADTCRTLGIAADILQKNGATTIYAIVTHGMLSGPALEIIQRAPLTRLVVTNSVPVSEKQKACPKIQCIDISAILAEAIRRSHHGESLSQLASNPRV</sequence>
<dbReference type="GO" id="GO:0002189">
    <property type="term" value="C:ribose phosphate diphosphokinase complex"/>
    <property type="evidence" value="ECO:0007669"/>
    <property type="project" value="TreeGrafter"/>
</dbReference>
<keyword evidence="8" id="KW-0067">ATP-binding</keyword>
<keyword evidence="3 11" id="KW-0808">Transferase</keyword>
<evidence type="ECO:0000256" key="6">
    <source>
        <dbReference type="ARBA" id="ARBA00022741"/>
    </source>
</evidence>
<dbReference type="PANTHER" id="PTHR10210">
    <property type="entry name" value="RIBOSE-PHOSPHATE DIPHOSPHOKINASE FAMILY MEMBER"/>
    <property type="match status" value="1"/>
</dbReference>
<evidence type="ECO:0000256" key="10">
    <source>
        <dbReference type="ARBA" id="ARBA00049535"/>
    </source>
</evidence>
<dbReference type="GO" id="GO:0004749">
    <property type="term" value="F:ribose phosphate diphosphokinase activity"/>
    <property type="evidence" value="ECO:0007669"/>
    <property type="project" value="UniProtKB-EC"/>
</dbReference>
<evidence type="ECO:0000256" key="1">
    <source>
        <dbReference type="ARBA" id="ARBA00006478"/>
    </source>
</evidence>
<evidence type="ECO:0000256" key="5">
    <source>
        <dbReference type="ARBA" id="ARBA00022727"/>
    </source>
</evidence>
<dbReference type="GO" id="GO:0016301">
    <property type="term" value="F:kinase activity"/>
    <property type="evidence" value="ECO:0007669"/>
    <property type="project" value="UniProtKB-KW"/>
</dbReference>
<keyword evidence="6" id="KW-0547">Nucleotide-binding</keyword>
<dbReference type="InterPro" id="IPR000836">
    <property type="entry name" value="PRTase_dom"/>
</dbReference>
<gene>
    <name evidence="11" type="ORF">BJ684DRAFT_10069</name>
</gene>
<reference evidence="12" key="1">
    <citation type="journal article" date="2018" name="Nat. Microbiol.">
        <title>Leveraging single-cell genomics to expand the fungal tree of life.</title>
        <authorList>
            <person name="Ahrendt S.R."/>
            <person name="Quandt C.A."/>
            <person name="Ciobanu D."/>
            <person name="Clum A."/>
            <person name="Salamov A."/>
            <person name="Andreopoulos B."/>
            <person name="Cheng J.F."/>
            <person name="Woyke T."/>
            <person name="Pelin A."/>
            <person name="Henrissat B."/>
            <person name="Reynolds N.K."/>
            <person name="Benny G.L."/>
            <person name="Smith M.E."/>
            <person name="James T.Y."/>
            <person name="Grigoriev I.V."/>
        </authorList>
    </citation>
    <scope>NUCLEOTIDE SEQUENCE [LARGE SCALE GENOMIC DNA]</scope>
</reference>
<dbReference type="Gene3D" id="3.40.50.2020">
    <property type="match status" value="2"/>
</dbReference>